<feature type="region of interest" description="Disordered" evidence="1">
    <location>
        <begin position="1"/>
        <end position="29"/>
    </location>
</feature>
<evidence type="ECO:0000313" key="4">
    <source>
        <dbReference type="Proteomes" id="UP000663870"/>
    </source>
</evidence>
<evidence type="ECO:0000313" key="2">
    <source>
        <dbReference type="EMBL" id="CAF1571270.1"/>
    </source>
</evidence>
<feature type="non-terminal residue" evidence="3">
    <location>
        <position position="1"/>
    </location>
</feature>
<accession>A0A816H5H9</accession>
<proteinExistence type="predicted"/>
<sequence length="29" mass="3297">IKQKKKFLPNPRHSTFARSSINAGNELDV</sequence>
<dbReference type="EMBL" id="CAJNOH010016507">
    <property type="protein sequence ID" value="CAF1571270.1"/>
    <property type="molecule type" value="Genomic_DNA"/>
</dbReference>
<gene>
    <name evidence="3" type="ORF">JXQ802_LOCUS59256</name>
    <name evidence="2" type="ORF">PYM288_LOCUS42597</name>
</gene>
<protein>
    <submittedName>
        <fullName evidence="3">Uncharacterized protein</fullName>
    </submittedName>
</protein>
<organism evidence="3 4">
    <name type="scientific">Rotaria sordida</name>
    <dbReference type="NCBI Taxonomy" id="392033"/>
    <lineage>
        <taxon>Eukaryota</taxon>
        <taxon>Metazoa</taxon>
        <taxon>Spiralia</taxon>
        <taxon>Gnathifera</taxon>
        <taxon>Rotifera</taxon>
        <taxon>Eurotatoria</taxon>
        <taxon>Bdelloidea</taxon>
        <taxon>Philodinida</taxon>
        <taxon>Philodinidae</taxon>
        <taxon>Rotaria</taxon>
    </lineage>
</organism>
<reference evidence="3" key="1">
    <citation type="submission" date="2021-02" db="EMBL/GenBank/DDBJ databases">
        <authorList>
            <person name="Nowell W R."/>
        </authorList>
    </citation>
    <scope>NUCLEOTIDE SEQUENCE</scope>
</reference>
<name>A0A816H5H9_9BILA</name>
<dbReference type="EMBL" id="CAJNOL010018467">
    <property type="protein sequence ID" value="CAF1681604.1"/>
    <property type="molecule type" value="Genomic_DNA"/>
</dbReference>
<comment type="caution">
    <text evidence="3">The sequence shown here is derived from an EMBL/GenBank/DDBJ whole genome shotgun (WGS) entry which is preliminary data.</text>
</comment>
<keyword evidence="4" id="KW-1185">Reference proteome</keyword>
<dbReference type="Proteomes" id="UP000663854">
    <property type="component" value="Unassembled WGS sequence"/>
</dbReference>
<dbReference type="AlphaFoldDB" id="A0A816H5H9"/>
<feature type="compositionally biased region" description="Polar residues" evidence="1">
    <location>
        <begin position="12"/>
        <end position="23"/>
    </location>
</feature>
<dbReference type="Proteomes" id="UP000663870">
    <property type="component" value="Unassembled WGS sequence"/>
</dbReference>
<evidence type="ECO:0000313" key="3">
    <source>
        <dbReference type="EMBL" id="CAF1681604.1"/>
    </source>
</evidence>
<evidence type="ECO:0000256" key="1">
    <source>
        <dbReference type="SAM" id="MobiDB-lite"/>
    </source>
</evidence>